<dbReference type="InterPro" id="IPR042047">
    <property type="entry name" value="SleB_dom1"/>
</dbReference>
<dbReference type="GO" id="GO:0016787">
    <property type="term" value="F:hydrolase activity"/>
    <property type="evidence" value="ECO:0007669"/>
    <property type="project" value="UniProtKB-KW"/>
</dbReference>
<dbReference type="Proteomes" id="UP000509367">
    <property type="component" value="Chromosome"/>
</dbReference>
<accession>A0A6N1VC87</accession>
<protein>
    <submittedName>
        <fullName evidence="3">Cell wall hydrolase</fullName>
    </submittedName>
</protein>
<feature type="domain" description="Cell wall hydrolase SleB" evidence="2">
    <location>
        <begin position="170"/>
        <end position="280"/>
    </location>
</feature>
<name>A0A6N1VC87_9HYPH</name>
<dbReference type="Gene3D" id="1.10.10.2520">
    <property type="entry name" value="Cell wall hydrolase SleB, domain 1"/>
    <property type="match status" value="1"/>
</dbReference>
<dbReference type="EMBL" id="CP054836">
    <property type="protein sequence ID" value="QKV18651.1"/>
    <property type="molecule type" value="Genomic_DNA"/>
</dbReference>
<dbReference type="Pfam" id="PF07486">
    <property type="entry name" value="Hydrolase_2"/>
    <property type="match status" value="1"/>
</dbReference>
<evidence type="ECO:0000313" key="3">
    <source>
        <dbReference type="EMBL" id="QKV18651.1"/>
    </source>
</evidence>
<evidence type="ECO:0000259" key="2">
    <source>
        <dbReference type="Pfam" id="PF07486"/>
    </source>
</evidence>
<evidence type="ECO:0000313" key="4">
    <source>
        <dbReference type="Proteomes" id="UP000509367"/>
    </source>
</evidence>
<feature type="region of interest" description="Disordered" evidence="1">
    <location>
        <begin position="1"/>
        <end position="38"/>
    </location>
</feature>
<evidence type="ECO:0000256" key="1">
    <source>
        <dbReference type="SAM" id="MobiDB-lite"/>
    </source>
</evidence>
<sequence>MTSFWKNAGEPSLCLRKQETGPENAGWMPPPQVTRRDPRFPIVTAKGGTGSRIGPKSRFRRQTAMLRPSRTVLPRVRFRPSGGSPRKRQQEYRMHRFATAIRALARPALPALSAFAVATSAVAAPHDGLQVRFTLHDEVYLAAAPDALAAEVPKAEIECLATAIYFEARSEPVPGQEAVAQVILNRKASDTWPDTICGVVFQNAHRRNACQFSFACDGQPDVPRERKAWQRAKEIAGKILFDRDVPAPVLTATHYHADYVRPYWASSMKRLSKIGRHIFYRG</sequence>
<organism evidence="3 4">
    <name type="scientific">Oricola thermophila</name>
    <dbReference type="NCBI Taxonomy" id="2742145"/>
    <lineage>
        <taxon>Bacteria</taxon>
        <taxon>Pseudomonadati</taxon>
        <taxon>Pseudomonadota</taxon>
        <taxon>Alphaproteobacteria</taxon>
        <taxon>Hyphomicrobiales</taxon>
        <taxon>Ahrensiaceae</taxon>
        <taxon>Oricola</taxon>
    </lineage>
</organism>
<dbReference type="AlphaFoldDB" id="A0A6N1VC87"/>
<proteinExistence type="predicted"/>
<keyword evidence="4" id="KW-1185">Reference proteome</keyword>
<gene>
    <name evidence="3" type="ORF">HTY61_09430</name>
</gene>
<dbReference type="InterPro" id="IPR011105">
    <property type="entry name" value="Cell_wall_hydrolase_SleB"/>
</dbReference>
<reference evidence="3 4" key="1">
    <citation type="submission" date="2020-06" db="EMBL/GenBank/DDBJ databases">
        <title>Oricola thermophila sp. nov. isolated from a tidal sediments.</title>
        <authorList>
            <person name="Kwon K.K."/>
            <person name="Yang S.-H."/>
            <person name="Park M.-J."/>
        </authorList>
    </citation>
    <scope>NUCLEOTIDE SEQUENCE [LARGE SCALE GENOMIC DNA]</scope>
    <source>
        <strain evidence="3 4">MEBiC13590</strain>
    </source>
</reference>
<keyword evidence="3" id="KW-0378">Hydrolase</keyword>
<dbReference type="KEGG" id="orm:HTY61_09430"/>